<evidence type="ECO:0000313" key="4">
    <source>
        <dbReference type="Proteomes" id="UP000038010"/>
    </source>
</evidence>
<dbReference type="GO" id="GO:0016787">
    <property type="term" value="F:hydrolase activity"/>
    <property type="evidence" value="ECO:0007669"/>
    <property type="project" value="InterPro"/>
</dbReference>
<dbReference type="SUPFAM" id="SSF53474">
    <property type="entry name" value="alpha/beta-Hydrolases"/>
    <property type="match status" value="1"/>
</dbReference>
<dbReference type="EMBL" id="LFJN01000002">
    <property type="protein sequence ID" value="KPI45211.1"/>
    <property type="molecule type" value="Genomic_DNA"/>
</dbReference>
<reference evidence="3 4" key="1">
    <citation type="submission" date="2015-06" db="EMBL/GenBank/DDBJ databases">
        <title>Draft genome of the ant-associated black yeast Phialophora attae CBS 131958.</title>
        <authorList>
            <person name="Moreno L.F."/>
            <person name="Stielow B.J."/>
            <person name="de Hoog S."/>
            <person name="Vicente V.A."/>
            <person name="Weiss V.A."/>
            <person name="de Vries M."/>
            <person name="Cruz L.M."/>
            <person name="Souza E.M."/>
        </authorList>
    </citation>
    <scope>NUCLEOTIDE SEQUENCE [LARGE SCALE GENOMIC DNA]</scope>
    <source>
        <strain evidence="3 4">CBS 131958</strain>
    </source>
</reference>
<comment type="caution">
    <text evidence="3">The sequence shown here is derived from an EMBL/GenBank/DDBJ whole genome shotgun (WGS) entry which is preliminary data.</text>
</comment>
<keyword evidence="4" id="KW-1185">Reference proteome</keyword>
<dbReference type="OrthoDB" id="2147163at2759"/>
<dbReference type="Pfam" id="PF01738">
    <property type="entry name" value="DLH"/>
    <property type="match status" value="1"/>
</dbReference>
<dbReference type="AlphaFoldDB" id="A0A0N0NRL0"/>
<evidence type="ECO:0000259" key="2">
    <source>
        <dbReference type="Pfam" id="PF01738"/>
    </source>
</evidence>
<dbReference type="STRING" id="1664694.A0A0N0NRL0"/>
<protein>
    <submittedName>
        <fullName evidence="3">Putative AIM2 family protein</fullName>
    </submittedName>
</protein>
<sequence length="250" mass="27986">MSGHSKACCTVPPAPEPDYKPQGDYTKLNGLKTYVTGPKDADKAILVLYDIFGFKNQILQGADLLAWSDKDSTYQVFMPDFFQESGPADIAWYPPDTDEKQAKLGEWFGNAAPPKHLPKVASIIEDAEKENSNIKSWGMIGYCWGGKMVSLISGKEGTKFKAGVQTSPALVDVSEAPKVKIPMCVLPSKEEPKDDWNKYNEGLTVPKHFEWFDTVPHGFMSARCDVNDPEHKKQYERGYKIAVDFFNKHL</sequence>
<dbReference type="VEuPathDB" id="FungiDB:AB675_2395"/>
<dbReference type="PANTHER" id="PTHR47668:SF1">
    <property type="entry name" value="DIENELACTONE HYDROLASE DOMAIN-CONTAINING PROTEIN-RELATED"/>
    <property type="match status" value="1"/>
</dbReference>
<name>A0A0N0NRL0_9EURO</name>
<feature type="region of interest" description="Disordered" evidence="1">
    <location>
        <begin position="1"/>
        <end position="20"/>
    </location>
</feature>
<dbReference type="Gene3D" id="3.40.50.1820">
    <property type="entry name" value="alpha/beta hydrolase"/>
    <property type="match status" value="1"/>
</dbReference>
<gene>
    <name evidence="3" type="ORF">AB675_2395</name>
</gene>
<dbReference type="GeneID" id="28734244"/>
<feature type="domain" description="Dienelactone hydrolase" evidence="2">
    <location>
        <begin position="32"/>
        <end position="249"/>
    </location>
</feature>
<proteinExistence type="predicted"/>
<dbReference type="Proteomes" id="UP000038010">
    <property type="component" value="Unassembled WGS sequence"/>
</dbReference>
<accession>A0A0N0NRL0</accession>
<evidence type="ECO:0000256" key="1">
    <source>
        <dbReference type="SAM" id="MobiDB-lite"/>
    </source>
</evidence>
<organism evidence="3 4">
    <name type="scientific">Cyphellophora attinorum</name>
    <dbReference type="NCBI Taxonomy" id="1664694"/>
    <lineage>
        <taxon>Eukaryota</taxon>
        <taxon>Fungi</taxon>
        <taxon>Dikarya</taxon>
        <taxon>Ascomycota</taxon>
        <taxon>Pezizomycotina</taxon>
        <taxon>Eurotiomycetes</taxon>
        <taxon>Chaetothyriomycetidae</taxon>
        <taxon>Chaetothyriales</taxon>
        <taxon>Cyphellophoraceae</taxon>
        <taxon>Cyphellophora</taxon>
    </lineage>
</organism>
<dbReference type="InterPro" id="IPR002925">
    <property type="entry name" value="Dienelactn_hydro"/>
</dbReference>
<dbReference type="RefSeq" id="XP_018005174.1">
    <property type="nucleotide sequence ID" value="XM_018142364.1"/>
</dbReference>
<dbReference type="PANTHER" id="PTHR47668">
    <property type="entry name" value="DIENELACTONE HYDROLASE FAMILY PROTEIN (AFU_ORTHOLOGUE AFUA_6G01940)"/>
    <property type="match status" value="1"/>
</dbReference>
<evidence type="ECO:0000313" key="3">
    <source>
        <dbReference type="EMBL" id="KPI45211.1"/>
    </source>
</evidence>
<dbReference type="InterPro" id="IPR029058">
    <property type="entry name" value="AB_hydrolase_fold"/>
</dbReference>